<dbReference type="Gene3D" id="3.30.559.10">
    <property type="entry name" value="Chloramphenicol acetyltransferase-like domain"/>
    <property type="match status" value="1"/>
</dbReference>
<organism evidence="2">
    <name type="scientific">Lotus japonicus</name>
    <name type="common">Lotus corniculatus var. japonicus</name>
    <dbReference type="NCBI Taxonomy" id="34305"/>
    <lineage>
        <taxon>Eukaryota</taxon>
        <taxon>Viridiplantae</taxon>
        <taxon>Streptophyta</taxon>
        <taxon>Embryophyta</taxon>
        <taxon>Tracheophyta</taxon>
        <taxon>Spermatophyta</taxon>
        <taxon>Magnoliopsida</taxon>
        <taxon>eudicotyledons</taxon>
        <taxon>Gunneridae</taxon>
        <taxon>Pentapetalae</taxon>
        <taxon>rosids</taxon>
        <taxon>fabids</taxon>
        <taxon>Fabales</taxon>
        <taxon>Fabaceae</taxon>
        <taxon>Papilionoideae</taxon>
        <taxon>50 kb inversion clade</taxon>
        <taxon>NPAAA clade</taxon>
        <taxon>Hologalegina</taxon>
        <taxon>robinioid clade</taxon>
        <taxon>Loteae</taxon>
        <taxon>Lotus</taxon>
    </lineage>
</organism>
<dbReference type="AlphaFoldDB" id="I3T5A6"/>
<dbReference type="InterPro" id="IPR050317">
    <property type="entry name" value="Plant_Fungal_Acyltransferase"/>
</dbReference>
<dbReference type="PANTHER" id="PTHR31642:SF175">
    <property type="entry name" value="SPERMIDINE HYDROXYCINNAMOYL TRANSFERASE"/>
    <property type="match status" value="1"/>
</dbReference>
<reference evidence="2" key="1">
    <citation type="submission" date="2012-05" db="EMBL/GenBank/DDBJ databases">
        <authorList>
            <person name="Krishnakumar V."/>
            <person name="Cheung F."/>
            <person name="Xiao Y."/>
            <person name="Chan A."/>
            <person name="Moskal W.A."/>
            <person name="Town C.D."/>
        </authorList>
    </citation>
    <scope>NUCLEOTIDE SEQUENCE</scope>
</reference>
<name>I3T5A6_LOTJA</name>
<accession>I3T5A6</accession>
<dbReference type="Pfam" id="PF02458">
    <property type="entry name" value="Transferase"/>
    <property type="match status" value="1"/>
</dbReference>
<dbReference type="PANTHER" id="PTHR31642">
    <property type="entry name" value="TRICHOTHECENE 3-O-ACETYLTRANSFERASE"/>
    <property type="match status" value="1"/>
</dbReference>
<protein>
    <submittedName>
        <fullName evidence="2">Uncharacterized protein</fullName>
    </submittedName>
</protein>
<sequence>MKCPFLDRTLLKFSHTPLAPRFEHKELKPLPLILGSSDDCSAKKSKKVTTALFRLTSEQVEKLKKEANGDIPEGSRPYSRFEAIGAHIWRCASKAGAFDQNQPSVIRFNAENRGRMVPPLPRNYFGNALTQTAATGYVGEITSKPLSHVAQKIREAVEVVNDEYIRSQIDVIRCQKHLDDATALFSPFSGNQNPNLLFTSWMSMPMYEADFGKGKPVYFGLAYVSSHDRAYIFLSPDGDGSVIVSMFFQMSNMQLFKEFFYADISTFGGTTLPFRL</sequence>
<evidence type="ECO:0000313" key="2">
    <source>
        <dbReference type="EMBL" id="AFK47698.1"/>
    </source>
</evidence>
<evidence type="ECO:0000256" key="1">
    <source>
        <dbReference type="ARBA" id="ARBA00009861"/>
    </source>
</evidence>
<proteinExistence type="evidence at transcript level"/>
<dbReference type="InterPro" id="IPR023213">
    <property type="entry name" value="CAT-like_dom_sf"/>
</dbReference>
<dbReference type="EMBL" id="BT147904">
    <property type="protein sequence ID" value="AFK47698.1"/>
    <property type="molecule type" value="mRNA"/>
</dbReference>
<comment type="similarity">
    <text evidence="1">Belongs to the plant acyltransferase family.</text>
</comment>
<dbReference type="GO" id="GO:0016747">
    <property type="term" value="F:acyltransferase activity, transferring groups other than amino-acyl groups"/>
    <property type="evidence" value="ECO:0007669"/>
    <property type="project" value="TreeGrafter"/>
</dbReference>